<keyword evidence="5 9" id="KW-0812">Transmembrane</keyword>
<evidence type="ECO:0000256" key="8">
    <source>
        <dbReference type="ARBA" id="ARBA00038436"/>
    </source>
</evidence>
<name>A0ABR7NRC2_9FIRM</name>
<keyword evidence="6 9" id="KW-1133">Transmembrane helix</keyword>
<organism evidence="11 12">
    <name type="scientific">Enterocloster hominis</name>
    <name type="common">ex Liu et al. 2021</name>
    <dbReference type="NCBI Taxonomy" id="2763663"/>
    <lineage>
        <taxon>Bacteria</taxon>
        <taxon>Bacillati</taxon>
        <taxon>Bacillota</taxon>
        <taxon>Clostridia</taxon>
        <taxon>Lachnospirales</taxon>
        <taxon>Lachnospiraceae</taxon>
        <taxon>Enterocloster</taxon>
    </lineage>
</organism>
<protein>
    <submittedName>
        <fullName evidence="11">TRAP transporter small permease</fullName>
    </submittedName>
</protein>
<feature type="transmembrane region" description="Helical" evidence="9">
    <location>
        <begin position="47"/>
        <end position="64"/>
    </location>
</feature>
<evidence type="ECO:0000259" key="10">
    <source>
        <dbReference type="Pfam" id="PF04290"/>
    </source>
</evidence>
<keyword evidence="12" id="KW-1185">Reference proteome</keyword>
<comment type="subcellular location">
    <subcellularLocation>
        <location evidence="1">Cell inner membrane</location>
        <topology evidence="1">Multi-pass membrane protein</topology>
    </subcellularLocation>
</comment>
<dbReference type="PANTHER" id="PTHR35011:SF2">
    <property type="entry name" value="2,3-DIKETO-L-GULONATE TRAP TRANSPORTER SMALL PERMEASE PROTEIN YIAM"/>
    <property type="match status" value="1"/>
</dbReference>
<dbReference type="Pfam" id="PF04290">
    <property type="entry name" value="DctQ"/>
    <property type="match status" value="1"/>
</dbReference>
<evidence type="ECO:0000256" key="7">
    <source>
        <dbReference type="ARBA" id="ARBA00023136"/>
    </source>
</evidence>
<sequence length="168" mass="19089">MKVLKLIDEKLEEIFLVIILIAAVVIVAMQVVTRYVFKIPLPWSEEIARYLFLWLTWVGASYATKERKHVSIDLVYEKLPEKGQMICKVITNIIWLVFLLMMVQLSMKLTLSVASGGQTATGSGIPMWIPYASIPTGMGLMAFRLIQNCYKDVKAYTEKKREANVNGN</sequence>
<accession>A0ABR7NRC2</accession>
<evidence type="ECO:0000256" key="5">
    <source>
        <dbReference type="ARBA" id="ARBA00022692"/>
    </source>
</evidence>
<dbReference type="InterPro" id="IPR007387">
    <property type="entry name" value="TRAP_DctQ"/>
</dbReference>
<comment type="similarity">
    <text evidence="8">Belongs to the TRAP transporter small permease family.</text>
</comment>
<dbReference type="PANTHER" id="PTHR35011">
    <property type="entry name" value="2,3-DIKETO-L-GULONATE TRAP TRANSPORTER SMALL PERMEASE PROTEIN YIAM"/>
    <property type="match status" value="1"/>
</dbReference>
<feature type="transmembrane region" description="Helical" evidence="9">
    <location>
        <begin position="85"/>
        <end position="107"/>
    </location>
</feature>
<keyword evidence="7 9" id="KW-0472">Membrane</keyword>
<evidence type="ECO:0000256" key="4">
    <source>
        <dbReference type="ARBA" id="ARBA00022519"/>
    </source>
</evidence>
<keyword evidence="3" id="KW-1003">Cell membrane</keyword>
<keyword evidence="4" id="KW-0997">Cell inner membrane</keyword>
<feature type="transmembrane region" description="Helical" evidence="9">
    <location>
        <begin position="127"/>
        <end position="146"/>
    </location>
</feature>
<evidence type="ECO:0000313" key="12">
    <source>
        <dbReference type="Proteomes" id="UP000647491"/>
    </source>
</evidence>
<evidence type="ECO:0000256" key="1">
    <source>
        <dbReference type="ARBA" id="ARBA00004429"/>
    </source>
</evidence>
<gene>
    <name evidence="11" type="ORF">H8708_05375</name>
</gene>
<keyword evidence="2" id="KW-0813">Transport</keyword>
<comment type="caution">
    <text evidence="11">The sequence shown here is derived from an EMBL/GenBank/DDBJ whole genome shotgun (WGS) entry which is preliminary data.</text>
</comment>
<dbReference type="InterPro" id="IPR055348">
    <property type="entry name" value="DctQ"/>
</dbReference>
<evidence type="ECO:0000256" key="2">
    <source>
        <dbReference type="ARBA" id="ARBA00022448"/>
    </source>
</evidence>
<dbReference type="EMBL" id="JACRTJ010000013">
    <property type="protein sequence ID" value="MBC8598667.1"/>
    <property type="molecule type" value="Genomic_DNA"/>
</dbReference>
<evidence type="ECO:0000313" key="11">
    <source>
        <dbReference type="EMBL" id="MBC8598667.1"/>
    </source>
</evidence>
<evidence type="ECO:0000256" key="3">
    <source>
        <dbReference type="ARBA" id="ARBA00022475"/>
    </source>
</evidence>
<evidence type="ECO:0000256" key="9">
    <source>
        <dbReference type="SAM" id="Phobius"/>
    </source>
</evidence>
<dbReference type="RefSeq" id="WP_262427209.1">
    <property type="nucleotide sequence ID" value="NZ_JACRTJ010000013.1"/>
</dbReference>
<proteinExistence type="inferred from homology"/>
<feature type="domain" description="Tripartite ATP-independent periplasmic transporters DctQ component" evidence="10">
    <location>
        <begin position="24"/>
        <end position="154"/>
    </location>
</feature>
<reference evidence="11 12" key="1">
    <citation type="submission" date="2020-08" db="EMBL/GenBank/DDBJ databases">
        <title>Genome public.</title>
        <authorList>
            <person name="Liu C."/>
            <person name="Sun Q."/>
        </authorList>
    </citation>
    <scope>NUCLEOTIDE SEQUENCE [LARGE SCALE GENOMIC DNA]</scope>
    <source>
        <strain evidence="11 12">BX10</strain>
    </source>
</reference>
<feature type="transmembrane region" description="Helical" evidence="9">
    <location>
        <begin position="14"/>
        <end position="35"/>
    </location>
</feature>
<dbReference type="Proteomes" id="UP000647491">
    <property type="component" value="Unassembled WGS sequence"/>
</dbReference>
<evidence type="ECO:0000256" key="6">
    <source>
        <dbReference type="ARBA" id="ARBA00022989"/>
    </source>
</evidence>